<dbReference type="HAMAP" id="MF_00682">
    <property type="entry name" value="HscB"/>
    <property type="match status" value="1"/>
</dbReference>
<comment type="subunit">
    <text evidence="4">Interacts with HscA and stimulates its ATPase activity.</text>
</comment>
<dbReference type="GO" id="GO:0051087">
    <property type="term" value="F:protein-folding chaperone binding"/>
    <property type="evidence" value="ECO:0007669"/>
    <property type="project" value="InterPro"/>
</dbReference>
<dbReference type="GO" id="GO:0006457">
    <property type="term" value="P:protein folding"/>
    <property type="evidence" value="ECO:0007669"/>
    <property type="project" value="UniProtKB-UniRule"/>
</dbReference>
<dbReference type="GO" id="GO:0051259">
    <property type="term" value="P:protein complex oligomerization"/>
    <property type="evidence" value="ECO:0007669"/>
    <property type="project" value="InterPro"/>
</dbReference>
<dbReference type="PANTHER" id="PTHR14021">
    <property type="entry name" value="IRON-SULFUR CLUSTER CO-CHAPERONE PROTEIN HSCB"/>
    <property type="match status" value="1"/>
</dbReference>
<evidence type="ECO:0000256" key="4">
    <source>
        <dbReference type="HAMAP-Rule" id="MF_00682"/>
    </source>
</evidence>
<dbReference type="InterPro" id="IPR036386">
    <property type="entry name" value="HscB_C_sf"/>
</dbReference>
<evidence type="ECO:0000256" key="2">
    <source>
        <dbReference type="ARBA" id="ARBA00023186"/>
    </source>
</evidence>
<dbReference type="NCBIfam" id="TIGR00714">
    <property type="entry name" value="hscB"/>
    <property type="match status" value="1"/>
</dbReference>
<evidence type="ECO:0000313" key="7">
    <source>
        <dbReference type="Proteomes" id="UP000192491"/>
    </source>
</evidence>
<evidence type="ECO:0000256" key="3">
    <source>
        <dbReference type="ARBA" id="ARBA00025596"/>
    </source>
</evidence>
<protein>
    <recommendedName>
        <fullName evidence="4">Co-chaperone protein HscB homolog</fullName>
    </recommendedName>
</protein>
<comment type="function">
    <text evidence="3 4">Co-chaperone involved in the maturation of iron-sulfur cluster-containing proteins. Seems to help targeting proteins to be folded toward HscA.</text>
</comment>
<dbReference type="GO" id="GO:0044571">
    <property type="term" value="P:[2Fe-2S] cluster assembly"/>
    <property type="evidence" value="ECO:0007669"/>
    <property type="project" value="InterPro"/>
</dbReference>
<evidence type="ECO:0000259" key="5">
    <source>
        <dbReference type="PROSITE" id="PS50076"/>
    </source>
</evidence>
<dbReference type="STRING" id="1123401.GCA_000621325_02973"/>
<accession>A0A1Y1Q9K5</accession>
<comment type="caution">
    <text evidence="6">The sequence shown here is derived from an EMBL/GenBank/DDBJ whole genome shotgun (WGS) entry which is preliminary data.</text>
</comment>
<dbReference type="InterPro" id="IPR004640">
    <property type="entry name" value="HscB"/>
</dbReference>
<dbReference type="Gene3D" id="1.20.1280.20">
    <property type="entry name" value="HscB, C-terminal domain"/>
    <property type="match status" value="1"/>
</dbReference>
<dbReference type="CDD" id="cd06257">
    <property type="entry name" value="DnaJ"/>
    <property type="match status" value="1"/>
</dbReference>
<dbReference type="Pfam" id="PF07743">
    <property type="entry name" value="HSCB_C"/>
    <property type="match status" value="1"/>
</dbReference>
<dbReference type="SUPFAM" id="SSF47144">
    <property type="entry name" value="HSC20 (HSCB), C-terminal oligomerisation domain"/>
    <property type="match status" value="1"/>
</dbReference>
<gene>
    <name evidence="4" type="primary">hscB</name>
    <name evidence="6" type="ORF">BWK73_48465</name>
</gene>
<dbReference type="InterPro" id="IPR036869">
    <property type="entry name" value="J_dom_sf"/>
</dbReference>
<dbReference type="AlphaFoldDB" id="A0A1Y1Q9K5"/>
<evidence type="ECO:0000313" key="6">
    <source>
        <dbReference type="EMBL" id="OQX00423.1"/>
    </source>
</evidence>
<name>A0A1Y1Q9K5_9GAMM</name>
<dbReference type="InterPro" id="IPR001623">
    <property type="entry name" value="DnaJ_domain"/>
</dbReference>
<comment type="similarity">
    <text evidence="1 4">Belongs to the HscB family.</text>
</comment>
<dbReference type="Proteomes" id="UP000192491">
    <property type="component" value="Unassembled WGS sequence"/>
</dbReference>
<dbReference type="SUPFAM" id="SSF46565">
    <property type="entry name" value="Chaperone J-domain"/>
    <property type="match status" value="1"/>
</dbReference>
<reference evidence="6 7" key="1">
    <citation type="submission" date="2017-01" db="EMBL/GenBank/DDBJ databases">
        <title>Novel large sulfur bacteria in the metagenomes of groundwater-fed chemosynthetic microbial mats in the Lake Huron basin.</title>
        <authorList>
            <person name="Sharrar A.M."/>
            <person name="Flood B.E."/>
            <person name="Bailey J.V."/>
            <person name="Jones D.S."/>
            <person name="Biddanda B."/>
            <person name="Ruberg S.A."/>
            <person name="Marcus D.N."/>
            <person name="Dick G.J."/>
        </authorList>
    </citation>
    <scope>NUCLEOTIDE SEQUENCE [LARGE SCALE GENOMIC DNA]</scope>
    <source>
        <strain evidence="6">A8</strain>
    </source>
</reference>
<evidence type="ECO:0000256" key="1">
    <source>
        <dbReference type="ARBA" id="ARBA00010476"/>
    </source>
</evidence>
<dbReference type="GO" id="GO:0001671">
    <property type="term" value="F:ATPase activator activity"/>
    <property type="evidence" value="ECO:0007669"/>
    <property type="project" value="InterPro"/>
</dbReference>
<keyword evidence="2 4" id="KW-0143">Chaperone</keyword>
<sequence length="185" mass="21326">MRASPFDAAAGEQDYFTLFGLPQQFAVDGAALSQRFRELQSQYHPDRFASGSDQERRLAVQITSLLNEAHDTLRQPRLRARYLLVLAGVVINDDRDTSSDPEFLMQQMELREAIEEAETSEEPFEVLDTLGTQVRLAMRDLESDFAEQWALQNHAAAKDAMLKMRFFERLLEDIRAREERLEESL</sequence>
<dbReference type="Gene3D" id="1.10.287.110">
    <property type="entry name" value="DnaJ domain"/>
    <property type="match status" value="1"/>
</dbReference>
<dbReference type="PROSITE" id="PS50076">
    <property type="entry name" value="DNAJ_2"/>
    <property type="match status" value="1"/>
</dbReference>
<proteinExistence type="inferred from homology"/>
<dbReference type="EMBL" id="MTEJ01000645">
    <property type="protein sequence ID" value="OQX00423.1"/>
    <property type="molecule type" value="Genomic_DNA"/>
</dbReference>
<organism evidence="6 7">
    <name type="scientific">Thiothrix lacustris</name>
    <dbReference type="NCBI Taxonomy" id="525917"/>
    <lineage>
        <taxon>Bacteria</taxon>
        <taxon>Pseudomonadati</taxon>
        <taxon>Pseudomonadota</taxon>
        <taxon>Gammaproteobacteria</taxon>
        <taxon>Thiotrichales</taxon>
        <taxon>Thiotrichaceae</taxon>
        <taxon>Thiothrix</taxon>
    </lineage>
</organism>
<dbReference type="InterPro" id="IPR009073">
    <property type="entry name" value="HscB_oligo_C"/>
</dbReference>
<dbReference type="PANTHER" id="PTHR14021:SF15">
    <property type="entry name" value="IRON-SULFUR CLUSTER CO-CHAPERONE PROTEIN HSCB"/>
    <property type="match status" value="1"/>
</dbReference>
<feature type="domain" description="J" evidence="5">
    <location>
        <begin position="14"/>
        <end position="86"/>
    </location>
</feature>
<dbReference type="SMART" id="SM00271">
    <property type="entry name" value="DnaJ"/>
    <property type="match status" value="1"/>
</dbReference>